<dbReference type="GO" id="GO:0050136">
    <property type="term" value="F:NADH dehydrogenase (quinone) (non-electrogenic) activity"/>
    <property type="evidence" value="ECO:0007669"/>
    <property type="project" value="UniProtKB-EC"/>
</dbReference>
<organism evidence="5 6">
    <name type="scientific">Paenibacillus chartarius</name>
    <dbReference type="NCBI Taxonomy" id="747481"/>
    <lineage>
        <taxon>Bacteria</taxon>
        <taxon>Bacillati</taxon>
        <taxon>Bacillota</taxon>
        <taxon>Bacilli</taxon>
        <taxon>Bacillales</taxon>
        <taxon>Paenibacillaceae</taxon>
        <taxon>Paenibacillus</taxon>
    </lineage>
</organism>
<dbReference type="HAMAP" id="MF_01358">
    <property type="entry name" value="NDH1_NuoD"/>
    <property type="match status" value="1"/>
</dbReference>
<dbReference type="Pfam" id="PF00346">
    <property type="entry name" value="Complex1_49kDa"/>
    <property type="match status" value="2"/>
</dbReference>
<name>A0ABV6DUQ8_9BACL</name>
<feature type="compositionally biased region" description="Basic and acidic residues" evidence="3">
    <location>
        <begin position="15"/>
        <end position="27"/>
    </location>
</feature>
<sequence>MARLERMEPASAEGGRTDGEGKLRDTVDPTVDFLNPPGAGDEHEATAGGLREVKQGAGQGGLRTEELLLNVGPQHPSTHGVFRVIVKLDGEVIREAIPVMGYLHRGTEKLAENLNYTQIIPYTDRMDYVSAMTNNYVLVNAVEKMMQLEIPERAQYLRLIVMELQRVASHLVWWGTYLLDIGAMSPFLFAFRDREIIIDLFNELCGARLTYNYMRVGGVKWDAPSGWIEKVRDFVPYMRKRLDEYNNLVSGNEIFLARIKGIGKYDAQTAINYGLSGANLRCTGVDWDLRKSQPYCIYDQFDFDVPVSHNGDCYDRYLLRIEEIRQSLRILEQAVARFPSEGETMGKVPRVIRPPEGEVYAAIESPRGEIGCHIISRGKQEPFRLKFRRPSFVNLQILPKLLVGETMTNLITILGGIDIVVGEVDA</sequence>
<keyword evidence="2" id="KW-0472">Membrane</keyword>
<evidence type="ECO:0000313" key="5">
    <source>
        <dbReference type="EMBL" id="MFC0216389.1"/>
    </source>
</evidence>
<keyword evidence="6" id="KW-1185">Reference proteome</keyword>
<dbReference type="Gene3D" id="1.10.645.10">
    <property type="entry name" value="Cytochrome-c3 Hydrogenase, chain B"/>
    <property type="match status" value="1"/>
</dbReference>
<dbReference type="PANTHER" id="PTHR11993">
    <property type="entry name" value="NADH-UBIQUINONE OXIDOREDUCTASE 49 KDA SUBUNIT"/>
    <property type="match status" value="1"/>
</dbReference>
<dbReference type="EMBL" id="JBHLWN010000120">
    <property type="protein sequence ID" value="MFC0216389.1"/>
    <property type="molecule type" value="Genomic_DNA"/>
</dbReference>
<keyword evidence="2" id="KW-1003">Cell membrane</keyword>
<dbReference type="InterPro" id="IPR029014">
    <property type="entry name" value="NiFe-Hase_large"/>
</dbReference>
<dbReference type="SUPFAM" id="SSF56762">
    <property type="entry name" value="HydB/Nqo4-like"/>
    <property type="match status" value="1"/>
</dbReference>
<dbReference type="RefSeq" id="WP_377474521.1">
    <property type="nucleotide sequence ID" value="NZ_JBHLWN010000120.1"/>
</dbReference>
<dbReference type="Proteomes" id="UP001589776">
    <property type="component" value="Unassembled WGS sequence"/>
</dbReference>
<comment type="caution">
    <text evidence="5">The sequence shown here is derived from an EMBL/GenBank/DDBJ whole genome shotgun (WGS) entry which is preliminary data.</text>
</comment>
<dbReference type="PANTHER" id="PTHR11993:SF10">
    <property type="entry name" value="NADH DEHYDROGENASE [UBIQUINONE] IRON-SULFUR PROTEIN 2, MITOCHONDRIAL"/>
    <property type="match status" value="1"/>
</dbReference>
<dbReference type="InterPro" id="IPR022885">
    <property type="entry name" value="NDH1_su_D/H"/>
</dbReference>
<comment type="subunit">
    <text evidence="2">NDH-1 is composed of 14 different subunits. Subunits NuoB, C, D, E, F, and G constitute the peripheral sector of the complex.</text>
</comment>
<comment type="similarity">
    <text evidence="2">Belongs to the complex I 49 kDa subunit family.</text>
</comment>
<keyword evidence="1 2" id="KW-0874">Quinone</keyword>
<dbReference type="EC" id="7.1.1.-" evidence="2"/>
<keyword evidence="5" id="KW-0560">Oxidoreductase</keyword>
<accession>A0ABV6DUQ8</accession>
<keyword evidence="2" id="KW-0520">NAD</keyword>
<feature type="domain" description="NADH-quinone oxidoreductase subunit D" evidence="4">
    <location>
        <begin position="352"/>
        <end position="425"/>
    </location>
</feature>
<evidence type="ECO:0000256" key="3">
    <source>
        <dbReference type="SAM" id="MobiDB-lite"/>
    </source>
</evidence>
<evidence type="ECO:0000256" key="2">
    <source>
        <dbReference type="HAMAP-Rule" id="MF_01358"/>
    </source>
</evidence>
<dbReference type="InterPro" id="IPR001135">
    <property type="entry name" value="NADH_Q_OxRdtase_suD"/>
</dbReference>
<gene>
    <name evidence="2" type="primary">nuoD</name>
    <name evidence="5" type="ORF">ACFFK0_28740</name>
</gene>
<evidence type="ECO:0000313" key="6">
    <source>
        <dbReference type="Proteomes" id="UP001589776"/>
    </source>
</evidence>
<evidence type="ECO:0000259" key="4">
    <source>
        <dbReference type="Pfam" id="PF00346"/>
    </source>
</evidence>
<comment type="function">
    <text evidence="2">NDH-1 shuttles electrons from NADH, via FMN and iron-sulfur (Fe-S) centers, to quinones in the respiratory chain. The immediate electron acceptor for the enzyme in this species is believed to be a menaquinone. Couples the redox reaction to proton translocation (for every two electrons transferred, four hydrogen ions are translocated across the cytoplasmic membrane), and thus conserves the redox energy in a proton gradient.</text>
</comment>
<comment type="catalytic activity">
    <reaction evidence="2">
        <text>a quinone + NADH + 5 H(+)(in) = a quinol + NAD(+) + 4 H(+)(out)</text>
        <dbReference type="Rhea" id="RHEA:57888"/>
        <dbReference type="ChEBI" id="CHEBI:15378"/>
        <dbReference type="ChEBI" id="CHEBI:24646"/>
        <dbReference type="ChEBI" id="CHEBI:57540"/>
        <dbReference type="ChEBI" id="CHEBI:57945"/>
        <dbReference type="ChEBI" id="CHEBI:132124"/>
    </reaction>
</comment>
<keyword evidence="2" id="KW-1278">Translocase</keyword>
<feature type="domain" description="NADH-quinone oxidoreductase subunit D" evidence="4">
    <location>
        <begin position="180"/>
        <end position="351"/>
    </location>
</feature>
<reference evidence="5 6" key="1">
    <citation type="submission" date="2024-09" db="EMBL/GenBank/DDBJ databases">
        <authorList>
            <person name="Sun Q."/>
            <person name="Mori K."/>
        </authorList>
    </citation>
    <scope>NUCLEOTIDE SEQUENCE [LARGE SCALE GENOMIC DNA]</scope>
    <source>
        <strain evidence="5 6">CCM 7759</strain>
    </source>
</reference>
<protein>
    <recommendedName>
        <fullName evidence="2">NADH-quinone oxidoreductase subunit D</fullName>
        <ecNumber evidence="2">7.1.1.-</ecNumber>
    </recommendedName>
    <alternativeName>
        <fullName evidence="2">NADH dehydrogenase I subunit D</fullName>
    </alternativeName>
    <alternativeName>
        <fullName evidence="2">NDH-1 subunit D</fullName>
    </alternativeName>
</protein>
<dbReference type="NCBIfam" id="NF004739">
    <property type="entry name" value="PRK06075.1"/>
    <property type="match status" value="1"/>
</dbReference>
<comment type="subcellular location">
    <subcellularLocation>
        <location evidence="2">Cell membrane</location>
        <topology evidence="2">Peripheral membrane protein</topology>
        <orientation evidence="2">Cytoplasmic side</orientation>
    </subcellularLocation>
</comment>
<evidence type="ECO:0000256" key="1">
    <source>
        <dbReference type="ARBA" id="ARBA00022719"/>
    </source>
</evidence>
<dbReference type="NCBIfam" id="NF008974">
    <property type="entry name" value="PRK12322.1"/>
    <property type="match status" value="1"/>
</dbReference>
<proteinExistence type="inferred from homology"/>
<feature type="region of interest" description="Disordered" evidence="3">
    <location>
        <begin position="1"/>
        <end position="27"/>
    </location>
</feature>
<keyword evidence="2" id="KW-0813">Transport</keyword>